<dbReference type="Pfam" id="PF01903">
    <property type="entry name" value="CbiX"/>
    <property type="match status" value="2"/>
</dbReference>
<evidence type="ECO:0000313" key="4">
    <source>
        <dbReference type="EMBL" id="MFC5887527.1"/>
    </source>
</evidence>
<comment type="caution">
    <text evidence="4">The sequence shown here is derived from an EMBL/GenBank/DDBJ whole genome shotgun (WGS) entry which is preliminary data.</text>
</comment>
<proteinExistence type="predicted"/>
<dbReference type="Gene3D" id="3.40.50.1400">
    <property type="match status" value="2"/>
</dbReference>
<organism evidence="4 5">
    <name type="scientific">Kitasatospora aburaviensis</name>
    <dbReference type="NCBI Taxonomy" id="67265"/>
    <lineage>
        <taxon>Bacteria</taxon>
        <taxon>Bacillati</taxon>
        <taxon>Actinomycetota</taxon>
        <taxon>Actinomycetes</taxon>
        <taxon>Kitasatosporales</taxon>
        <taxon>Streptomycetaceae</taxon>
        <taxon>Kitasatospora</taxon>
    </lineage>
</organism>
<evidence type="ECO:0000313" key="5">
    <source>
        <dbReference type="Proteomes" id="UP001596067"/>
    </source>
</evidence>
<evidence type="ECO:0000256" key="1">
    <source>
        <dbReference type="ARBA" id="ARBA00022723"/>
    </source>
</evidence>
<keyword evidence="5" id="KW-1185">Reference proteome</keyword>
<dbReference type="RefSeq" id="WP_313766742.1">
    <property type="nucleotide sequence ID" value="NZ_BAAAVH010000014.1"/>
</dbReference>
<dbReference type="PANTHER" id="PTHR33542">
    <property type="entry name" value="SIROHYDROCHLORIN FERROCHELATASE, CHLOROPLASTIC"/>
    <property type="match status" value="1"/>
</dbReference>
<feature type="region of interest" description="Disordered" evidence="3">
    <location>
        <begin position="1"/>
        <end position="29"/>
    </location>
</feature>
<evidence type="ECO:0000256" key="2">
    <source>
        <dbReference type="ARBA" id="ARBA00023239"/>
    </source>
</evidence>
<dbReference type="EMBL" id="JBHSOD010000028">
    <property type="protein sequence ID" value="MFC5887527.1"/>
    <property type="molecule type" value="Genomic_DNA"/>
</dbReference>
<gene>
    <name evidence="4" type="ORF">ACFP0N_21390</name>
</gene>
<keyword evidence="1" id="KW-0479">Metal-binding</keyword>
<protein>
    <submittedName>
        <fullName evidence="4">Sirohydrochlorin chelatase</fullName>
    </submittedName>
</protein>
<dbReference type="Proteomes" id="UP001596067">
    <property type="component" value="Unassembled WGS sequence"/>
</dbReference>
<accession>A0ABW1EZW0</accession>
<name>A0ABW1EZW0_9ACTN</name>
<reference evidence="5" key="1">
    <citation type="journal article" date="2019" name="Int. J. Syst. Evol. Microbiol.">
        <title>The Global Catalogue of Microorganisms (GCM) 10K type strain sequencing project: providing services to taxonomists for standard genome sequencing and annotation.</title>
        <authorList>
            <consortium name="The Broad Institute Genomics Platform"/>
            <consortium name="The Broad Institute Genome Sequencing Center for Infectious Disease"/>
            <person name="Wu L."/>
            <person name="Ma J."/>
        </authorList>
    </citation>
    <scope>NUCLEOTIDE SEQUENCE [LARGE SCALE GENOMIC DNA]</scope>
    <source>
        <strain evidence="5">CGMCC 4.1469</strain>
    </source>
</reference>
<feature type="region of interest" description="Disordered" evidence="3">
    <location>
        <begin position="266"/>
        <end position="290"/>
    </location>
</feature>
<feature type="compositionally biased region" description="Low complexity" evidence="3">
    <location>
        <begin position="1"/>
        <end position="24"/>
    </location>
</feature>
<sequence>MAAGGVVAGRAAGGPPDGPVGVAARRPGPSVRGADRPVLLAVAHGSRNPAGVAATRALLDLVRAQRPELDVRCCFLDLAAPSLPEALAGLAADEPAVLVPLLLGTGYHLRVDIPGALAAARLPHVRLAPALGPDPLLATVLADRLAESGRAPGAGPVVLAAAGSSDPAAAADTRRTARLLAARLADGRPVVPAYLSAARPTPHEAVEALHAAGHRRVAVATYLLGPGFFADRAADTPAHWTSAPLGTHDALARLVAARYDGACAGLRDRAPAGSKPRAGRRRRPVLTPTP</sequence>
<dbReference type="SUPFAM" id="SSF53800">
    <property type="entry name" value="Chelatase"/>
    <property type="match status" value="1"/>
</dbReference>
<dbReference type="PANTHER" id="PTHR33542:SF5">
    <property type="entry name" value="FERROCHELATASE CHE1"/>
    <property type="match status" value="1"/>
</dbReference>
<dbReference type="CDD" id="cd03416">
    <property type="entry name" value="CbiX_SirB_N"/>
    <property type="match status" value="1"/>
</dbReference>
<dbReference type="InterPro" id="IPR002762">
    <property type="entry name" value="CbiX-like"/>
</dbReference>
<dbReference type="InterPro" id="IPR050963">
    <property type="entry name" value="Sirohydro_Cobaltochel/CbiX"/>
</dbReference>
<evidence type="ECO:0000256" key="3">
    <source>
        <dbReference type="SAM" id="MobiDB-lite"/>
    </source>
</evidence>
<keyword evidence="2" id="KW-0456">Lyase</keyword>